<dbReference type="AlphaFoldDB" id="A0A835WHA9"/>
<name>A0A835WHA9_9CHLO</name>
<protein>
    <submittedName>
        <fullName evidence="1">Uncharacterized protein</fullName>
    </submittedName>
</protein>
<organism evidence="1 2">
    <name type="scientific">Chlamydomonas schloesseri</name>
    <dbReference type="NCBI Taxonomy" id="2026947"/>
    <lineage>
        <taxon>Eukaryota</taxon>
        <taxon>Viridiplantae</taxon>
        <taxon>Chlorophyta</taxon>
        <taxon>core chlorophytes</taxon>
        <taxon>Chlorophyceae</taxon>
        <taxon>CS clade</taxon>
        <taxon>Chlamydomonadales</taxon>
        <taxon>Chlamydomonadaceae</taxon>
        <taxon>Chlamydomonas</taxon>
    </lineage>
</organism>
<proteinExistence type="predicted"/>
<comment type="caution">
    <text evidence="1">The sequence shown here is derived from an EMBL/GenBank/DDBJ whole genome shotgun (WGS) entry which is preliminary data.</text>
</comment>
<gene>
    <name evidence="1" type="ORF">HYH02_007446</name>
</gene>
<evidence type="ECO:0000313" key="2">
    <source>
        <dbReference type="Proteomes" id="UP000613740"/>
    </source>
</evidence>
<accession>A0A835WHA9</accession>
<keyword evidence="2" id="KW-1185">Reference proteome</keyword>
<sequence length="92" mass="9347">MATTASSSNLRSAAMDIQVPASLRCNTGSTQKPAQSSQTAADSFCFYATSPTAVAFYDFSCGSNNNLRSGSGCGAATGSGASFFTKLWGASH</sequence>
<evidence type="ECO:0000313" key="1">
    <source>
        <dbReference type="EMBL" id="KAG2447522.1"/>
    </source>
</evidence>
<dbReference type="OrthoDB" id="534188at2759"/>
<dbReference type="EMBL" id="JAEHOD010000021">
    <property type="protein sequence ID" value="KAG2447522.1"/>
    <property type="molecule type" value="Genomic_DNA"/>
</dbReference>
<reference evidence="1" key="1">
    <citation type="journal article" date="2020" name="bioRxiv">
        <title>Comparative genomics of Chlamydomonas.</title>
        <authorList>
            <person name="Craig R.J."/>
            <person name="Hasan A.R."/>
            <person name="Ness R.W."/>
            <person name="Keightley P.D."/>
        </authorList>
    </citation>
    <scope>NUCLEOTIDE SEQUENCE</scope>
    <source>
        <strain evidence="1">CCAP 11/173</strain>
    </source>
</reference>
<dbReference type="Proteomes" id="UP000613740">
    <property type="component" value="Unassembled WGS sequence"/>
</dbReference>